<dbReference type="AlphaFoldDB" id="A0A0G0ZB19"/>
<evidence type="ECO:0008006" key="4">
    <source>
        <dbReference type="Google" id="ProtNLM"/>
    </source>
</evidence>
<sequence>MTSRQKIILVSLAVFFTLLSLLPTFFEISTRKQLPFQRYFTSEHNYLFDYNFYLSRIRQGMEGRFLVTEKYYNLPHPPSLFQIVYLAFGKLGGILGLTPSTVYLFARGIFGFLLLLGIIHFGRRFFEGEKLVLFFLLAATAGSWPILVKAGPDTIGAGSFYRFATYMGWWSVIDSLQRITIMPHILIGQLFLIAFILKFADRKAMSFRSLLIWAVWGNLAGIIFPPTLLIVFAYFAVISALEFLDLSSSRQKWPEKASSIKLFLKNTFSARLLFAFSTIPSFLYMSRMFKIMPWKALVLFDIEHRTGIPYREYLMALGPVFVLGFIGLVVSLILGARKYYPAVAWITSIILLFLVFEKVPEQSPLRFTEGLIQVPLTLMSVYLLSEIGRSAFKKIILISGYAIVAMGFLVMISMVLWLTDQAVAKRYGTWKVPIRAELAYPLKDFMEAIFYLRDNTEREQVVLSFVTAGNYIPPYAGNYVFIGHANTPDEDGKEVEVARFFKGEFEEREAEEFMEKERISFVFYGPQEKAFGEIADLSKTYAFLEKVYGNAEIIIYRVNSASLKTFR</sequence>
<feature type="transmembrane region" description="Helical" evidence="1">
    <location>
        <begin position="339"/>
        <end position="356"/>
    </location>
</feature>
<proteinExistence type="predicted"/>
<feature type="transmembrane region" description="Helical" evidence="1">
    <location>
        <begin position="179"/>
        <end position="199"/>
    </location>
</feature>
<name>A0A0G0ZB19_9BACT</name>
<dbReference type="Proteomes" id="UP000034320">
    <property type="component" value="Unassembled WGS sequence"/>
</dbReference>
<evidence type="ECO:0000313" key="2">
    <source>
        <dbReference type="EMBL" id="KKS45905.1"/>
    </source>
</evidence>
<accession>A0A0G0ZB19</accession>
<feature type="transmembrane region" description="Helical" evidence="1">
    <location>
        <begin position="101"/>
        <end position="119"/>
    </location>
</feature>
<dbReference type="EMBL" id="LCDD01000026">
    <property type="protein sequence ID" value="KKS45905.1"/>
    <property type="molecule type" value="Genomic_DNA"/>
</dbReference>
<feature type="transmembrane region" description="Helical" evidence="1">
    <location>
        <begin position="131"/>
        <end position="148"/>
    </location>
</feature>
<evidence type="ECO:0000313" key="3">
    <source>
        <dbReference type="Proteomes" id="UP000034320"/>
    </source>
</evidence>
<feature type="transmembrane region" description="Helical" evidence="1">
    <location>
        <begin position="211"/>
        <end position="237"/>
    </location>
</feature>
<gene>
    <name evidence="2" type="ORF">UV09_C0026G0017</name>
</gene>
<comment type="caution">
    <text evidence="2">The sequence shown here is derived from an EMBL/GenBank/DDBJ whole genome shotgun (WGS) entry which is preliminary data.</text>
</comment>
<feature type="transmembrane region" description="Helical" evidence="1">
    <location>
        <begin position="313"/>
        <end position="333"/>
    </location>
</feature>
<reference evidence="2 3" key="1">
    <citation type="journal article" date="2015" name="Nature">
        <title>rRNA introns, odd ribosomes, and small enigmatic genomes across a large radiation of phyla.</title>
        <authorList>
            <person name="Brown C.T."/>
            <person name="Hug L.A."/>
            <person name="Thomas B.C."/>
            <person name="Sharon I."/>
            <person name="Castelle C.J."/>
            <person name="Singh A."/>
            <person name="Wilkins M.J."/>
            <person name="Williams K.H."/>
            <person name="Banfield J.F."/>
        </authorList>
    </citation>
    <scope>NUCLEOTIDE SEQUENCE [LARGE SCALE GENOMIC DNA]</scope>
</reference>
<keyword evidence="1" id="KW-1133">Transmembrane helix</keyword>
<feature type="transmembrane region" description="Helical" evidence="1">
    <location>
        <begin position="268"/>
        <end position="285"/>
    </location>
</feature>
<feature type="transmembrane region" description="Helical" evidence="1">
    <location>
        <begin position="395"/>
        <end position="418"/>
    </location>
</feature>
<organism evidence="2 3">
    <name type="scientific">Candidatus Gottesmanbacteria bacterium GW2011_GWA2_42_18</name>
    <dbReference type="NCBI Taxonomy" id="1618442"/>
    <lineage>
        <taxon>Bacteria</taxon>
        <taxon>Candidatus Gottesmaniibacteriota</taxon>
    </lineage>
</organism>
<keyword evidence="1" id="KW-0472">Membrane</keyword>
<protein>
    <recommendedName>
        <fullName evidence="4">Glycosyltransferase RgtA/B/C/D-like domain-containing protein</fullName>
    </recommendedName>
</protein>
<evidence type="ECO:0000256" key="1">
    <source>
        <dbReference type="SAM" id="Phobius"/>
    </source>
</evidence>
<feature type="transmembrane region" description="Helical" evidence="1">
    <location>
        <begin position="7"/>
        <end position="26"/>
    </location>
</feature>
<keyword evidence="1" id="KW-0812">Transmembrane</keyword>